<protein>
    <submittedName>
        <fullName evidence="1">Nucleoid-associated protein</fullName>
    </submittedName>
</protein>
<dbReference type="Proteomes" id="UP001149821">
    <property type="component" value="Unassembled WGS sequence"/>
</dbReference>
<comment type="caution">
    <text evidence="1">The sequence shown here is derived from an EMBL/GenBank/DDBJ whole genome shotgun (WGS) entry which is preliminary data.</text>
</comment>
<keyword evidence="2" id="KW-1185">Reference proteome</keyword>
<dbReference type="RefSeq" id="WP_274142138.1">
    <property type="nucleotide sequence ID" value="NZ_JAJUBB010000006.1"/>
</dbReference>
<organism evidence="1 2">
    <name type="scientific">Enterovibrio qingdaonensis</name>
    <dbReference type="NCBI Taxonomy" id="2899818"/>
    <lineage>
        <taxon>Bacteria</taxon>
        <taxon>Pseudomonadati</taxon>
        <taxon>Pseudomonadota</taxon>
        <taxon>Gammaproteobacteria</taxon>
        <taxon>Vibrionales</taxon>
        <taxon>Vibrionaceae</taxon>
        <taxon>Enterovibrio</taxon>
    </lineage>
</organism>
<proteinExistence type="predicted"/>
<dbReference type="Pfam" id="PF04245">
    <property type="entry name" value="NA37"/>
    <property type="match status" value="1"/>
</dbReference>
<evidence type="ECO:0000313" key="1">
    <source>
        <dbReference type="EMBL" id="MDD1781674.1"/>
    </source>
</evidence>
<name>A0ABT5QL23_9GAMM</name>
<reference evidence="1" key="1">
    <citation type="submission" date="2021-12" db="EMBL/GenBank/DDBJ databases">
        <title>Enterovibrio ZSDZ35 sp. nov. and Enterovibrio ZSDZ42 sp. nov., isolated from coastal seawater in Qingdao.</title>
        <authorList>
            <person name="Zhang P."/>
        </authorList>
    </citation>
    <scope>NUCLEOTIDE SEQUENCE</scope>
    <source>
        <strain evidence="1">ZSDZ35</strain>
    </source>
</reference>
<gene>
    <name evidence="1" type="ORF">LRP49_10755</name>
</gene>
<evidence type="ECO:0000313" key="2">
    <source>
        <dbReference type="Proteomes" id="UP001149821"/>
    </source>
</evidence>
<dbReference type="EMBL" id="JAJUBB010000006">
    <property type="protein sequence ID" value="MDD1781674.1"/>
    <property type="molecule type" value="Genomic_DNA"/>
</dbReference>
<sequence>MQLTHLKIDKICIHQIFQREPNGDKKTPEKSSDFVKFDNAALETFRQRVIDALGSQSKAVDMIIVDQDTTAAPALFTSLPNASDQDYIDISYSIADKLADAQTRKSLQGGIVVVFNGTFGSTDPTKVRTIVGVIKADIYSAYQKTVNSATNEISLTYVKEALLTPSTKLFKAAAFAEKSRGNKSGADLNSNWRIAIADHQISQSDGKAAAQYFYEDFLGCGYPDSAARTTKMFYEQTKAFISKQDISNEEKHELYSALICYLKLDKSGVVDANKFAQSYFDSKTTDDYTSFLADAGLPQTSFTKDTQFIETKLKLQKVSFGQSIKLTAPAETFKSRVVIEPIDTDDEGNAVSWTKITIKEKMATTS</sequence>
<dbReference type="InterPro" id="IPR007358">
    <property type="entry name" value="Nucleoid_associated_NdpA"/>
</dbReference>
<accession>A0ABT5QL23</accession>